<name>A0A2H0X1F6_9BACT</name>
<dbReference type="SUPFAM" id="SSF52540">
    <property type="entry name" value="P-loop containing nucleoside triphosphate hydrolases"/>
    <property type="match status" value="1"/>
</dbReference>
<evidence type="ECO:0000313" key="4">
    <source>
        <dbReference type="Proteomes" id="UP000229574"/>
    </source>
</evidence>
<evidence type="ECO:0000259" key="1">
    <source>
        <dbReference type="Pfam" id="PF13173"/>
    </source>
</evidence>
<evidence type="ECO:0000313" key="3">
    <source>
        <dbReference type="EMBL" id="PIS17998.1"/>
    </source>
</evidence>
<dbReference type="PANTHER" id="PTHR43566">
    <property type="entry name" value="CONSERVED PROTEIN"/>
    <property type="match status" value="1"/>
</dbReference>
<dbReference type="InterPro" id="IPR027417">
    <property type="entry name" value="P-loop_NTPase"/>
</dbReference>
<gene>
    <name evidence="3" type="ORF">COT54_01655</name>
</gene>
<sequence length="384" mass="44538">MATIKRVIEADINAYLKSDETKTLFIWGPRRSGKTTLLDDLAKKLGVTKYNFDLASDRDKFAPRREVLEKIIAEDKIILIDEVQNYPASTVILKLFHDEYNTKVIATGSSELRQKTGQEFDSMAGRFNEIYCLPLSISEIVNHEKPKSPDLAGFHKQMAINSQIWGSYPEVYLKNNLPESNRIDLLQRILDTHILKDVVDIYELKNLKLAKDILTKIALQLGSEVSIREIANSLNAYPATVSNYIEIFIKNYILIPLPSFKTNVRKAVSENRKLYFYDLGIRNMLIQDFRDLELRQDKGGVFENFVIIELEKMRRLTNAKVNFYFYREYGGKEVDLIIEDYKKNYTTIEIKSNKGKMQHIFPLKNKSKVITTQNYFDKITPMFA</sequence>
<evidence type="ECO:0000259" key="2">
    <source>
        <dbReference type="Pfam" id="PF13635"/>
    </source>
</evidence>
<feature type="domain" description="DUF4143" evidence="2">
    <location>
        <begin position="196"/>
        <end position="353"/>
    </location>
</feature>
<protein>
    <recommendedName>
        <fullName evidence="5">AAA+ ATPase domain-containing protein</fullName>
    </recommendedName>
</protein>
<dbReference type="InterPro" id="IPR025420">
    <property type="entry name" value="DUF4143"/>
</dbReference>
<dbReference type="AlphaFoldDB" id="A0A2H0X1F6"/>
<evidence type="ECO:0008006" key="5">
    <source>
        <dbReference type="Google" id="ProtNLM"/>
    </source>
</evidence>
<dbReference type="Gene3D" id="3.40.50.300">
    <property type="entry name" value="P-loop containing nucleotide triphosphate hydrolases"/>
    <property type="match status" value="1"/>
</dbReference>
<dbReference type="EMBL" id="PEYY01000073">
    <property type="protein sequence ID" value="PIS17998.1"/>
    <property type="molecule type" value="Genomic_DNA"/>
</dbReference>
<reference evidence="4" key="1">
    <citation type="submission" date="2017-09" db="EMBL/GenBank/DDBJ databases">
        <title>Depth-based differentiation of microbial function through sediment-hosted aquifers and enrichment of novel symbionts in the deep terrestrial subsurface.</title>
        <authorList>
            <person name="Probst A.J."/>
            <person name="Ladd B."/>
            <person name="Jarett J.K."/>
            <person name="Geller-Mcgrath D.E."/>
            <person name="Sieber C.M.K."/>
            <person name="Emerson J.B."/>
            <person name="Anantharaman K."/>
            <person name="Thomas B.C."/>
            <person name="Malmstrom R."/>
            <person name="Stieglmeier M."/>
            <person name="Klingl A."/>
            <person name="Woyke T."/>
            <person name="Ryan C.M."/>
            <person name="Banfield J.F."/>
        </authorList>
    </citation>
    <scope>NUCLEOTIDE SEQUENCE [LARGE SCALE GENOMIC DNA]</scope>
</reference>
<organism evidence="3 4">
    <name type="scientific">Candidatus Collierbacteria bacterium CG09_land_8_20_14_0_10_46_12</name>
    <dbReference type="NCBI Taxonomy" id="1974533"/>
    <lineage>
        <taxon>Bacteria</taxon>
        <taxon>Candidatus Collieribacteriota</taxon>
    </lineage>
</organism>
<accession>A0A2H0X1F6</accession>
<dbReference type="Pfam" id="PF13173">
    <property type="entry name" value="AAA_14"/>
    <property type="match status" value="1"/>
</dbReference>
<dbReference type="PANTHER" id="PTHR43566:SF1">
    <property type="entry name" value="AAA+ ATPASE DOMAIN-CONTAINING PROTEIN"/>
    <property type="match status" value="1"/>
</dbReference>
<proteinExistence type="predicted"/>
<dbReference type="InterPro" id="IPR041682">
    <property type="entry name" value="AAA_14"/>
</dbReference>
<dbReference type="Pfam" id="PF13635">
    <property type="entry name" value="DUF4143"/>
    <property type="match status" value="1"/>
</dbReference>
<comment type="caution">
    <text evidence="3">The sequence shown here is derived from an EMBL/GenBank/DDBJ whole genome shotgun (WGS) entry which is preliminary data.</text>
</comment>
<dbReference type="Proteomes" id="UP000229574">
    <property type="component" value="Unassembled WGS sequence"/>
</dbReference>
<feature type="domain" description="AAA" evidence="1">
    <location>
        <begin position="21"/>
        <end position="140"/>
    </location>
</feature>